<gene>
    <name evidence="2" type="ORF">AUR66_07500</name>
</gene>
<reference evidence="2 3" key="1">
    <citation type="submission" date="2015-12" db="EMBL/GenBank/DDBJ databases">
        <title>Haloferax profundi sp. nov. isolated from the Discovery deep brine-seawater interface in the Red Sea.</title>
        <authorList>
            <person name="Zhang G."/>
            <person name="Stingl U."/>
            <person name="Rashid M."/>
        </authorList>
    </citation>
    <scope>NUCLEOTIDE SEQUENCE [LARGE SCALE GENOMIC DNA]</scope>
    <source>
        <strain evidence="2 3">SB29</strain>
    </source>
</reference>
<protein>
    <submittedName>
        <fullName evidence="2">Uncharacterized protein</fullName>
    </submittedName>
</protein>
<evidence type="ECO:0000313" key="2">
    <source>
        <dbReference type="EMBL" id="KTG30533.1"/>
    </source>
</evidence>
<keyword evidence="3" id="KW-1185">Reference proteome</keyword>
<dbReference type="AlphaFoldDB" id="A0A0W1SVQ3"/>
<dbReference type="RefSeq" id="WP_058570940.1">
    <property type="nucleotide sequence ID" value="NZ_LOPV01000042.1"/>
</dbReference>
<keyword evidence="1" id="KW-0472">Membrane</keyword>
<keyword evidence="1" id="KW-1133">Transmembrane helix</keyword>
<organism evidence="2 3">
    <name type="scientific">Haloferax profundi</name>
    <dbReference type="NCBI Taxonomy" id="1544718"/>
    <lineage>
        <taxon>Archaea</taxon>
        <taxon>Methanobacteriati</taxon>
        <taxon>Methanobacteriota</taxon>
        <taxon>Stenosarchaea group</taxon>
        <taxon>Halobacteria</taxon>
        <taxon>Halobacteriales</taxon>
        <taxon>Haloferacaceae</taxon>
        <taxon>Haloferax</taxon>
    </lineage>
</organism>
<accession>A0A0W1SVQ3</accession>
<evidence type="ECO:0000313" key="3">
    <source>
        <dbReference type="Proteomes" id="UP000053157"/>
    </source>
</evidence>
<dbReference type="OrthoDB" id="291976at2157"/>
<feature type="transmembrane region" description="Helical" evidence="1">
    <location>
        <begin position="7"/>
        <end position="25"/>
    </location>
</feature>
<proteinExistence type="predicted"/>
<name>A0A0W1SVQ3_9EURY</name>
<keyword evidence="1" id="KW-0812">Transmembrane</keyword>
<comment type="caution">
    <text evidence="2">The sequence shown here is derived from an EMBL/GenBank/DDBJ whole genome shotgun (WGS) entry which is preliminary data.</text>
</comment>
<feature type="transmembrane region" description="Helical" evidence="1">
    <location>
        <begin position="37"/>
        <end position="55"/>
    </location>
</feature>
<evidence type="ECO:0000256" key="1">
    <source>
        <dbReference type="SAM" id="Phobius"/>
    </source>
</evidence>
<dbReference type="Proteomes" id="UP000053157">
    <property type="component" value="Unassembled WGS sequence"/>
</dbReference>
<dbReference type="EMBL" id="LOPV01000042">
    <property type="protein sequence ID" value="KTG30533.1"/>
    <property type="molecule type" value="Genomic_DNA"/>
</dbReference>
<sequence length="61" mass="6696">MSEIADALRYATPMALTAGVVWYLVASLSGEPNWVDGAVFMFVFGLVVTLGWYYSGERTKS</sequence>